<evidence type="ECO:0000313" key="2">
    <source>
        <dbReference type="Proteomes" id="UP000829196"/>
    </source>
</evidence>
<comment type="caution">
    <text evidence="1">The sequence shown here is derived from an EMBL/GenBank/DDBJ whole genome shotgun (WGS) entry which is preliminary data.</text>
</comment>
<dbReference type="Proteomes" id="UP000829196">
    <property type="component" value="Unassembled WGS sequence"/>
</dbReference>
<name>A0A8T3AZ46_DENNO</name>
<dbReference type="OrthoDB" id="582752at2759"/>
<protein>
    <submittedName>
        <fullName evidence="1">Uncharacterized protein</fullName>
    </submittedName>
</protein>
<accession>A0A8T3AZ46</accession>
<dbReference type="EMBL" id="JAGYWB010000012">
    <property type="protein sequence ID" value="KAI0501659.1"/>
    <property type="molecule type" value="Genomic_DNA"/>
</dbReference>
<sequence>MCIDSKGARIIMLDLSNCSWNFLSKRKFPNHSKCYFFEKDNEVMCVSCPIMSCDFFIFYKHDWQMMDWIEINNVELINTSWFLSHPCSFYMKGGKGKYVYSLESIAWWGGQPRERARPTWQTILFFRRECEDDLPVNVFIHNMALKVT</sequence>
<gene>
    <name evidence="1" type="ORF">KFK09_016604</name>
</gene>
<proteinExistence type="predicted"/>
<dbReference type="AlphaFoldDB" id="A0A8T3AZ46"/>
<evidence type="ECO:0000313" key="1">
    <source>
        <dbReference type="EMBL" id="KAI0501659.1"/>
    </source>
</evidence>
<keyword evidence="2" id="KW-1185">Reference proteome</keyword>
<organism evidence="1 2">
    <name type="scientific">Dendrobium nobile</name>
    <name type="common">Orchid</name>
    <dbReference type="NCBI Taxonomy" id="94219"/>
    <lineage>
        <taxon>Eukaryota</taxon>
        <taxon>Viridiplantae</taxon>
        <taxon>Streptophyta</taxon>
        <taxon>Embryophyta</taxon>
        <taxon>Tracheophyta</taxon>
        <taxon>Spermatophyta</taxon>
        <taxon>Magnoliopsida</taxon>
        <taxon>Liliopsida</taxon>
        <taxon>Asparagales</taxon>
        <taxon>Orchidaceae</taxon>
        <taxon>Epidendroideae</taxon>
        <taxon>Malaxideae</taxon>
        <taxon>Dendrobiinae</taxon>
        <taxon>Dendrobium</taxon>
    </lineage>
</organism>
<reference evidence="1" key="1">
    <citation type="journal article" date="2022" name="Front. Genet.">
        <title>Chromosome-Scale Assembly of the Dendrobium nobile Genome Provides Insights Into the Molecular Mechanism of the Biosynthesis of the Medicinal Active Ingredient of Dendrobium.</title>
        <authorList>
            <person name="Xu Q."/>
            <person name="Niu S.-C."/>
            <person name="Li K.-L."/>
            <person name="Zheng P.-J."/>
            <person name="Zhang X.-J."/>
            <person name="Jia Y."/>
            <person name="Liu Y."/>
            <person name="Niu Y.-X."/>
            <person name="Yu L.-H."/>
            <person name="Chen D.-F."/>
            <person name="Zhang G.-Q."/>
        </authorList>
    </citation>
    <scope>NUCLEOTIDE SEQUENCE</scope>
    <source>
        <tissue evidence="1">Leaf</tissue>
    </source>
</reference>